<dbReference type="InterPro" id="IPR003043">
    <property type="entry name" value="Uropor_MeTrfase_CS"/>
</dbReference>
<dbReference type="GO" id="GO:0019354">
    <property type="term" value="P:siroheme biosynthetic process"/>
    <property type="evidence" value="ECO:0007669"/>
    <property type="project" value="UniProtKB-UniPathway"/>
</dbReference>
<dbReference type="eggNOG" id="COG1587">
    <property type="taxonomic scope" value="Bacteria"/>
</dbReference>
<accession>E1QF50</accession>
<evidence type="ECO:0000256" key="10">
    <source>
        <dbReference type="RuleBase" id="RU003960"/>
    </source>
</evidence>
<dbReference type="STRING" id="644282.Deba_0815"/>
<comment type="pathway">
    <text evidence="8">Porphyrin-containing compound metabolism; siroheme biosynthesis; precorrin-2 from uroporphyrinogen III: step 1/1.</text>
</comment>
<dbReference type="EMBL" id="CP002085">
    <property type="protein sequence ID" value="ADK84186.1"/>
    <property type="molecule type" value="Genomic_DNA"/>
</dbReference>
<evidence type="ECO:0000256" key="4">
    <source>
        <dbReference type="ARBA" id="ARBA00022603"/>
    </source>
</evidence>
<comment type="similarity">
    <text evidence="1 10">Belongs to the precorrin methyltransferase family.</text>
</comment>
<dbReference type="eggNOG" id="COG0007">
    <property type="taxonomic scope" value="Bacteria"/>
</dbReference>
<comment type="pathway">
    <text evidence="9">Cofactor biosynthesis; adenosylcobalamin biosynthesis; precorrin-2 from uroporphyrinogen III: step 1/1.</text>
</comment>
<evidence type="ECO:0000256" key="9">
    <source>
        <dbReference type="ARBA" id="ARBA00060548"/>
    </source>
</evidence>
<dbReference type="GO" id="GO:0009236">
    <property type="term" value="P:cobalamin biosynthetic process"/>
    <property type="evidence" value="ECO:0007669"/>
    <property type="project" value="UniProtKB-KW"/>
</dbReference>
<dbReference type="GO" id="GO:0004851">
    <property type="term" value="F:uroporphyrin-III C-methyltransferase activity"/>
    <property type="evidence" value="ECO:0007669"/>
    <property type="project" value="UniProtKB-EC"/>
</dbReference>
<dbReference type="KEGG" id="dbr:Deba_0815"/>
<dbReference type="Gene3D" id="3.40.1010.10">
    <property type="entry name" value="Cobalt-precorrin-4 Transmethylase, Domain 1"/>
    <property type="match status" value="1"/>
</dbReference>
<dbReference type="Pfam" id="PF00590">
    <property type="entry name" value="TP_methylase"/>
    <property type="match status" value="1"/>
</dbReference>
<dbReference type="InterPro" id="IPR050161">
    <property type="entry name" value="Siro_Cobalamin_biosynth"/>
</dbReference>
<evidence type="ECO:0000313" key="14">
    <source>
        <dbReference type="Proteomes" id="UP000009047"/>
    </source>
</evidence>
<evidence type="ECO:0000313" key="13">
    <source>
        <dbReference type="EMBL" id="ADK84186.1"/>
    </source>
</evidence>
<dbReference type="AlphaFoldDB" id="E1QF50"/>
<evidence type="ECO:0000256" key="5">
    <source>
        <dbReference type="ARBA" id="ARBA00022679"/>
    </source>
</evidence>
<dbReference type="PANTHER" id="PTHR45790:SF3">
    <property type="entry name" value="S-ADENOSYL-L-METHIONINE-DEPENDENT UROPORPHYRINOGEN III METHYLTRANSFERASE, CHLOROPLASTIC"/>
    <property type="match status" value="1"/>
</dbReference>
<evidence type="ECO:0000256" key="7">
    <source>
        <dbReference type="ARBA" id="ARBA00023244"/>
    </source>
</evidence>
<dbReference type="EC" id="2.1.1.107" evidence="2"/>
<dbReference type="UniPathway" id="UPA00262">
    <property type="reaction ID" value="UER00211"/>
</dbReference>
<dbReference type="InterPro" id="IPR036108">
    <property type="entry name" value="4pyrrol_syn_uPrphyn_synt_sf"/>
</dbReference>
<reference evidence="13 14" key="1">
    <citation type="journal article" date="2010" name="Stand. Genomic Sci.">
        <title>Complete genome sequence of Desulfarculus baarsii type strain (2st14).</title>
        <authorList>
            <person name="Sun H."/>
            <person name="Spring S."/>
            <person name="Lapidus A."/>
            <person name="Davenport K."/>
            <person name="Del Rio T.G."/>
            <person name="Tice H."/>
            <person name="Nolan M."/>
            <person name="Copeland A."/>
            <person name="Cheng J.F."/>
            <person name="Lucas S."/>
            <person name="Tapia R."/>
            <person name="Goodwin L."/>
            <person name="Pitluck S."/>
            <person name="Ivanova N."/>
            <person name="Pagani I."/>
            <person name="Mavromatis K."/>
            <person name="Ovchinnikova G."/>
            <person name="Pati A."/>
            <person name="Chen A."/>
            <person name="Palaniappan K."/>
            <person name="Hauser L."/>
            <person name="Chang Y.J."/>
            <person name="Jeffries C.D."/>
            <person name="Detter J.C."/>
            <person name="Han C."/>
            <person name="Rohde M."/>
            <person name="Brambilla E."/>
            <person name="Goker M."/>
            <person name="Woyke T."/>
            <person name="Bristow J."/>
            <person name="Eisen J.A."/>
            <person name="Markowitz V."/>
            <person name="Hugenholtz P."/>
            <person name="Kyrpides N.C."/>
            <person name="Klenk H.P."/>
            <person name="Land M."/>
        </authorList>
    </citation>
    <scope>NUCLEOTIDE SEQUENCE [LARGE SCALE GENOMIC DNA]</scope>
    <source>
        <strain evidence="14">ATCC 33931 / DSM 2075 / LMG 7858 / VKM B-1802 / 2st14</strain>
    </source>
</reference>
<name>E1QF50_DESB2</name>
<evidence type="ECO:0000256" key="8">
    <source>
        <dbReference type="ARBA" id="ARBA00025705"/>
    </source>
</evidence>
<dbReference type="FunFam" id="3.30.950.10:FF:000001">
    <property type="entry name" value="Siroheme synthase"/>
    <property type="match status" value="1"/>
</dbReference>
<dbReference type="SUPFAM" id="SSF69618">
    <property type="entry name" value="HemD-like"/>
    <property type="match status" value="1"/>
</dbReference>
<dbReference type="Pfam" id="PF02602">
    <property type="entry name" value="HEM4"/>
    <property type="match status" value="1"/>
</dbReference>
<dbReference type="FunFam" id="3.40.1010.10:FF:000001">
    <property type="entry name" value="Siroheme synthase"/>
    <property type="match status" value="1"/>
</dbReference>
<dbReference type="CDD" id="cd06578">
    <property type="entry name" value="HemD"/>
    <property type="match status" value="1"/>
</dbReference>
<dbReference type="PANTHER" id="PTHR45790">
    <property type="entry name" value="SIROHEME SYNTHASE-RELATED"/>
    <property type="match status" value="1"/>
</dbReference>
<dbReference type="InterPro" id="IPR035996">
    <property type="entry name" value="4pyrrol_Methylase_sf"/>
</dbReference>
<keyword evidence="14" id="KW-1185">Reference proteome</keyword>
<evidence type="ECO:0000259" key="12">
    <source>
        <dbReference type="Pfam" id="PF02602"/>
    </source>
</evidence>
<dbReference type="NCBIfam" id="TIGR01469">
    <property type="entry name" value="cobA_cysG_Cterm"/>
    <property type="match status" value="1"/>
</dbReference>
<dbReference type="InterPro" id="IPR014776">
    <property type="entry name" value="4pyrrole_Mease_sub2"/>
</dbReference>
<dbReference type="InterPro" id="IPR003754">
    <property type="entry name" value="4pyrrol_synth_uPrphyn_synth"/>
</dbReference>
<dbReference type="PROSITE" id="PS00840">
    <property type="entry name" value="SUMT_2"/>
    <property type="match status" value="1"/>
</dbReference>
<evidence type="ECO:0000259" key="11">
    <source>
        <dbReference type="Pfam" id="PF00590"/>
    </source>
</evidence>
<dbReference type="GO" id="GO:0032259">
    <property type="term" value="P:methylation"/>
    <property type="evidence" value="ECO:0007669"/>
    <property type="project" value="UniProtKB-KW"/>
</dbReference>
<dbReference type="InterPro" id="IPR000878">
    <property type="entry name" value="4pyrrol_Mease"/>
</dbReference>
<protein>
    <recommendedName>
        <fullName evidence="2">uroporphyrinogen-III C-methyltransferase</fullName>
        <ecNumber evidence="2">2.1.1.107</ecNumber>
    </recommendedName>
</protein>
<proteinExistence type="inferred from homology"/>
<dbReference type="InterPro" id="IPR006366">
    <property type="entry name" value="CobA/CysG_C"/>
</dbReference>
<evidence type="ECO:0000256" key="1">
    <source>
        <dbReference type="ARBA" id="ARBA00005879"/>
    </source>
</evidence>
<dbReference type="Gene3D" id="3.30.950.10">
    <property type="entry name" value="Methyltransferase, Cobalt-precorrin-4 Transmethylase, Domain 2"/>
    <property type="match status" value="1"/>
</dbReference>
<keyword evidence="4 10" id="KW-0489">Methyltransferase</keyword>
<dbReference type="Gene3D" id="3.40.50.10090">
    <property type="match status" value="2"/>
</dbReference>
<dbReference type="HOGENOM" id="CLU_011276_6_0_7"/>
<dbReference type="CDD" id="cd11642">
    <property type="entry name" value="SUMT"/>
    <property type="match status" value="1"/>
</dbReference>
<dbReference type="NCBIfam" id="NF004790">
    <property type="entry name" value="PRK06136.1"/>
    <property type="match status" value="1"/>
</dbReference>
<evidence type="ECO:0000256" key="2">
    <source>
        <dbReference type="ARBA" id="ARBA00012162"/>
    </source>
</evidence>
<dbReference type="RefSeq" id="WP_013257641.1">
    <property type="nucleotide sequence ID" value="NC_014365.1"/>
</dbReference>
<keyword evidence="6" id="KW-0949">S-adenosyl-L-methionine</keyword>
<keyword evidence="7" id="KW-0627">Porphyrin biosynthesis</keyword>
<dbReference type="SUPFAM" id="SSF53790">
    <property type="entry name" value="Tetrapyrrole methylase"/>
    <property type="match status" value="1"/>
</dbReference>
<dbReference type="PROSITE" id="PS00839">
    <property type="entry name" value="SUMT_1"/>
    <property type="match status" value="1"/>
</dbReference>
<dbReference type="GO" id="GO:0004852">
    <property type="term" value="F:uroporphyrinogen-III synthase activity"/>
    <property type="evidence" value="ECO:0007669"/>
    <property type="project" value="InterPro"/>
</dbReference>
<evidence type="ECO:0000256" key="6">
    <source>
        <dbReference type="ARBA" id="ARBA00022691"/>
    </source>
</evidence>
<sequence length="509" mass="53628">MSGKVYLIGAGPGDPELITMKAARCLAQADVVVYDFLANPELLGLAPAEAAHVYVGKKGGDHTMSQEGINALLCDLAAQGKTVARLKGGDPYVFGRGGEEASALWERGLAFEVVPGVSSAVAAPCYAGIPVTDRRHATEVAFVTGHEDPTKASSTINWQALAAMGSLVFLMGVKNLPEICAQLIAHGKPAETPAACVRWGATARQQTIVGALADLPQKAAAAGLKPPAVTIVGGAVALREQLNWYERMPLFGRRVLVTRARAQASKLSAGLRALGAEVVECPTIEIRPMPDDGQLRWAAAHAADYDWVLFTSANAVEPFLQALLARGRDVRALHRTKIGAIGPATAQALARRGLKYDLMAKSFVAEGLLEALADHDLAGKKVLLPRATRARDVLPEELRKRGALVDIVAAYETFAPAGAKERLEAIMADGLGVITFTASSTVDNLMDMLDEPTKAKLIAESASGALIVASIGPITSQSARRHGMTVHVEPAEYTIPALIEALAAHCQQS</sequence>
<evidence type="ECO:0000256" key="3">
    <source>
        <dbReference type="ARBA" id="ARBA00022573"/>
    </source>
</evidence>
<feature type="domain" description="Tetrapyrrole methylase" evidence="11">
    <location>
        <begin position="4"/>
        <end position="215"/>
    </location>
</feature>
<feature type="domain" description="Tetrapyrrole biosynthesis uroporphyrinogen III synthase" evidence="12">
    <location>
        <begin position="266"/>
        <end position="500"/>
    </location>
</feature>
<keyword evidence="5 10" id="KW-0808">Transferase</keyword>
<organism evidence="13 14">
    <name type="scientific">Desulfarculus baarsii (strain ATCC 33931 / DSM 2075 / LMG 7858 / VKM B-1802 / 2st14)</name>
    <dbReference type="NCBI Taxonomy" id="644282"/>
    <lineage>
        <taxon>Bacteria</taxon>
        <taxon>Pseudomonadati</taxon>
        <taxon>Thermodesulfobacteriota</taxon>
        <taxon>Desulfarculia</taxon>
        <taxon>Desulfarculales</taxon>
        <taxon>Desulfarculaceae</taxon>
        <taxon>Desulfarculus</taxon>
    </lineage>
</organism>
<keyword evidence="3" id="KW-0169">Cobalamin biosynthesis</keyword>
<dbReference type="Proteomes" id="UP000009047">
    <property type="component" value="Chromosome"/>
</dbReference>
<dbReference type="InterPro" id="IPR014777">
    <property type="entry name" value="4pyrrole_Mease_sub1"/>
</dbReference>
<gene>
    <name evidence="13" type="ordered locus">Deba_0815</name>
</gene>
<dbReference type="OrthoDB" id="9815856at2"/>